<dbReference type="Gene3D" id="3.20.20.80">
    <property type="entry name" value="Glycosidases"/>
    <property type="match status" value="1"/>
</dbReference>
<accession>A0ABV9TZH0</accession>
<reference evidence="2" key="1">
    <citation type="journal article" date="2019" name="Int. J. Syst. Evol. Microbiol.">
        <title>The Global Catalogue of Microorganisms (GCM) 10K type strain sequencing project: providing services to taxonomists for standard genome sequencing and annotation.</title>
        <authorList>
            <consortium name="The Broad Institute Genomics Platform"/>
            <consortium name="The Broad Institute Genome Sequencing Center for Infectious Disease"/>
            <person name="Wu L."/>
            <person name="Ma J."/>
        </authorList>
    </citation>
    <scope>NUCLEOTIDE SEQUENCE [LARGE SCALE GENOMIC DNA]</scope>
    <source>
        <strain evidence="2">KLKA75</strain>
    </source>
</reference>
<sequence length="330" mass="36321">MRAKGINYDTGFFPGGRNSRTNFSREAVQREMRVIADELNCTAVRISGGDPDRLATAAEAAAAAGLEIWYAPFPCELTADEMLTLFARCAETAENLRAAGSEVVFVTGCEVSLFSRGFIPGDTVYERIAAITSGDPEIYAQMADVPTRTNDFLAEAAATVRTHFNGRVTYASGPWEAIDWTHFDLVSVDAYRDADNAETYREDLRRHFVHGKPVAVTEFGCCTYKGAADRGGMGWAIIDRDATPPRLTGAYTRDEQEQVRYLQDLLGIFESEGIDSAFWFTFAGYELPHDETDPAHDLDMASYGVVKILPDGTQRPKAAFTALATAYQRP</sequence>
<dbReference type="Proteomes" id="UP001595872">
    <property type="component" value="Unassembled WGS sequence"/>
</dbReference>
<protein>
    <recommendedName>
        <fullName evidence="3">Abortive infection protein</fullName>
    </recommendedName>
</protein>
<dbReference type="RefSeq" id="WP_378255970.1">
    <property type="nucleotide sequence ID" value="NZ_JBHSIT010000004.1"/>
</dbReference>
<dbReference type="EMBL" id="JBHSIT010000004">
    <property type="protein sequence ID" value="MFC4908909.1"/>
    <property type="molecule type" value="Genomic_DNA"/>
</dbReference>
<keyword evidence="2" id="KW-1185">Reference proteome</keyword>
<proteinExistence type="predicted"/>
<evidence type="ECO:0000313" key="2">
    <source>
        <dbReference type="Proteomes" id="UP001595872"/>
    </source>
</evidence>
<evidence type="ECO:0000313" key="1">
    <source>
        <dbReference type="EMBL" id="MFC4908909.1"/>
    </source>
</evidence>
<comment type="caution">
    <text evidence="1">The sequence shown here is derived from an EMBL/GenBank/DDBJ whole genome shotgun (WGS) entry which is preliminary data.</text>
</comment>
<name>A0ABV9TZH0_9ACTN</name>
<dbReference type="InterPro" id="IPR017853">
    <property type="entry name" value="GH"/>
</dbReference>
<evidence type="ECO:0008006" key="3">
    <source>
        <dbReference type="Google" id="ProtNLM"/>
    </source>
</evidence>
<organism evidence="1 2">
    <name type="scientific">Actinomadura gamaensis</name>
    <dbReference type="NCBI Taxonomy" id="1763541"/>
    <lineage>
        <taxon>Bacteria</taxon>
        <taxon>Bacillati</taxon>
        <taxon>Actinomycetota</taxon>
        <taxon>Actinomycetes</taxon>
        <taxon>Streptosporangiales</taxon>
        <taxon>Thermomonosporaceae</taxon>
        <taxon>Actinomadura</taxon>
    </lineage>
</organism>
<gene>
    <name evidence="1" type="ORF">ACFPCY_16415</name>
</gene>
<dbReference type="SUPFAM" id="SSF51445">
    <property type="entry name" value="(Trans)glycosidases"/>
    <property type="match status" value="1"/>
</dbReference>